<dbReference type="PANTHER" id="PTHR22958:SF1">
    <property type="entry name" value="GLYCEROPHOSPHOCHOLINE PHOSPHODIESTERASE GPCPD1"/>
    <property type="match status" value="1"/>
</dbReference>
<gene>
    <name evidence="5" type="primary">106093448</name>
</gene>
<feature type="region of interest" description="Disordered" evidence="2">
    <location>
        <begin position="688"/>
        <end position="707"/>
    </location>
</feature>
<feature type="compositionally biased region" description="Low complexity" evidence="2">
    <location>
        <begin position="693"/>
        <end position="707"/>
    </location>
</feature>
<evidence type="ECO:0008006" key="7">
    <source>
        <dbReference type="Google" id="ProtNLM"/>
    </source>
</evidence>
<dbReference type="VEuPathDB" id="VectorBase:SCAU014779"/>
<reference evidence="5" key="1">
    <citation type="submission" date="2020-05" db="UniProtKB">
        <authorList>
            <consortium name="EnsemblMetazoa"/>
        </authorList>
    </citation>
    <scope>IDENTIFICATION</scope>
    <source>
        <strain evidence="5">USDA</strain>
    </source>
</reference>
<protein>
    <recommendedName>
        <fullName evidence="7">GP-PDE domain-containing protein</fullName>
    </recommendedName>
</protein>
<dbReference type="InterPro" id="IPR051578">
    <property type="entry name" value="GDPD"/>
</dbReference>
<dbReference type="Pfam" id="PF03009">
    <property type="entry name" value="GDPD"/>
    <property type="match status" value="1"/>
</dbReference>
<dbReference type="Proteomes" id="UP000095300">
    <property type="component" value="Unassembled WGS sequence"/>
</dbReference>
<evidence type="ECO:0000259" key="4">
    <source>
        <dbReference type="PROSITE" id="PS51704"/>
    </source>
</evidence>
<dbReference type="Pfam" id="PF25329">
    <property type="entry name" value="C2_GDE1"/>
    <property type="match status" value="1"/>
</dbReference>
<dbReference type="GO" id="GO:0047389">
    <property type="term" value="F:glycerophosphocholine phosphodiesterase activity"/>
    <property type="evidence" value="ECO:0007669"/>
    <property type="project" value="TreeGrafter"/>
</dbReference>
<dbReference type="KEGG" id="scac:106093448"/>
<name>A0A1I8Q894_STOCA</name>
<dbReference type="EnsemblMetazoa" id="SCAU014779-RA">
    <property type="protein sequence ID" value="SCAU014779-PA"/>
    <property type="gene ID" value="SCAU014779"/>
</dbReference>
<dbReference type="STRING" id="35570.A0A1I8Q894"/>
<dbReference type="InterPro" id="IPR013784">
    <property type="entry name" value="Carb-bd-like_fold"/>
</dbReference>
<dbReference type="PROSITE" id="PS50007">
    <property type="entry name" value="PIPLC_X_DOMAIN"/>
    <property type="match status" value="1"/>
</dbReference>
<dbReference type="Gene3D" id="3.20.20.190">
    <property type="entry name" value="Phosphatidylinositol (PI) phosphodiesterase"/>
    <property type="match status" value="1"/>
</dbReference>
<dbReference type="InterPro" id="IPR013783">
    <property type="entry name" value="Ig-like_fold"/>
</dbReference>
<dbReference type="SUPFAM" id="SSF51695">
    <property type="entry name" value="PLC-like phosphodiesterases"/>
    <property type="match status" value="1"/>
</dbReference>
<dbReference type="Pfam" id="PF00686">
    <property type="entry name" value="CBM_20"/>
    <property type="match status" value="1"/>
</dbReference>
<feature type="domain" description="CBM20" evidence="3">
    <location>
        <begin position="31"/>
        <end position="143"/>
    </location>
</feature>
<evidence type="ECO:0000256" key="1">
    <source>
        <dbReference type="ARBA" id="ARBA00022801"/>
    </source>
</evidence>
<dbReference type="InterPro" id="IPR057506">
    <property type="entry name" value="C2_GPCPD1"/>
</dbReference>
<dbReference type="GO" id="GO:2001070">
    <property type="term" value="F:starch binding"/>
    <property type="evidence" value="ECO:0007669"/>
    <property type="project" value="InterPro"/>
</dbReference>
<dbReference type="PROSITE" id="PS51166">
    <property type="entry name" value="CBM20"/>
    <property type="match status" value="1"/>
</dbReference>
<organism evidence="5 6">
    <name type="scientific">Stomoxys calcitrans</name>
    <name type="common">Stable fly</name>
    <name type="synonym">Conops calcitrans</name>
    <dbReference type="NCBI Taxonomy" id="35570"/>
    <lineage>
        <taxon>Eukaryota</taxon>
        <taxon>Metazoa</taxon>
        <taxon>Ecdysozoa</taxon>
        <taxon>Arthropoda</taxon>
        <taxon>Hexapoda</taxon>
        <taxon>Insecta</taxon>
        <taxon>Pterygota</taxon>
        <taxon>Neoptera</taxon>
        <taxon>Endopterygota</taxon>
        <taxon>Diptera</taxon>
        <taxon>Brachycera</taxon>
        <taxon>Muscomorpha</taxon>
        <taxon>Muscoidea</taxon>
        <taxon>Muscidae</taxon>
        <taxon>Stomoxys</taxon>
    </lineage>
</organism>
<dbReference type="PROSITE" id="PS51704">
    <property type="entry name" value="GP_PDE"/>
    <property type="match status" value="1"/>
</dbReference>
<evidence type="ECO:0000259" key="3">
    <source>
        <dbReference type="PROSITE" id="PS51166"/>
    </source>
</evidence>
<dbReference type="Gene3D" id="2.60.40.10">
    <property type="entry name" value="Immunoglobulins"/>
    <property type="match status" value="1"/>
</dbReference>
<proteinExistence type="predicted"/>
<dbReference type="AlphaFoldDB" id="A0A1I8Q894"/>
<dbReference type="FunFam" id="3.20.20.190:FF:000041">
    <property type="entry name" value="Glycerophosphocholine phosphodiesterase GPCPD1"/>
    <property type="match status" value="1"/>
</dbReference>
<evidence type="ECO:0000256" key="2">
    <source>
        <dbReference type="SAM" id="MobiDB-lite"/>
    </source>
</evidence>
<dbReference type="OrthoDB" id="1058301at2759"/>
<dbReference type="SMART" id="SM01065">
    <property type="entry name" value="CBM_2"/>
    <property type="match status" value="1"/>
</dbReference>
<dbReference type="CDD" id="cd08607">
    <property type="entry name" value="GDPD_GDE5"/>
    <property type="match status" value="1"/>
</dbReference>
<keyword evidence="1" id="KW-0378">Hydrolase</keyword>
<evidence type="ECO:0000313" key="5">
    <source>
        <dbReference type="EnsemblMetazoa" id="SCAU014779-PA"/>
    </source>
</evidence>
<dbReference type="PANTHER" id="PTHR22958">
    <property type="entry name" value="GLYCEROPHOSPHORYL DIESTER PHOSPHODIESTERASE"/>
    <property type="match status" value="1"/>
</dbReference>
<dbReference type="InterPro" id="IPR030395">
    <property type="entry name" value="GP_PDE_dom"/>
</dbReference>
<dbReference type="InterPro" id="IPR002044">
    <property type="entry name" value="CBM20"/>
</dbReference>
<dbReference type="InterPro" id="IPR017946">
    <property type="entry name" value="PLC-like_Pdiesterase_TIM-brl"/>
</dbReference>
<dbReference type="GO" id="GO:0046475">
    <property type="term" value="P:glycerophospholipid catabolic process"/>
    <property type="evidence" value="ECO:0007669"/>
    <property type="project" value="TreeGrafter"/>
</dbReference>
<accession>A0A1I8Q894</accession>
<keyword evidence="6" id="KW-1185">Reference proteome</keyword>
<evidence type="ECO:0000313" key="6">
    <source>
        <dbReference type="Proteomes" id="UP000095300"/>
    </source>
</evidence>
<feature type="domain" description="GP-PDE" evidence="4">
    <location>
        <begin position="361"/>
        <end position="657"/>
    </location>
</feature>
<sequence length="707" mass="80045">MENEWTHDESEACDAMILAPPPVRRSNGRTINGHSEILWTFKVLMNDYMASSEKLAIVGSCESLGNWQLSGSVLMSKDEDSDIWIVEVPIPRDRTVAFRYFVCAVDPCTEKNLVRRWETSMALRQITPADQEPSAECHDVFGVVNGVEKVDRGWLSSETIVQLKFFNAPFSWKQRMKKRLMYIKVTPMNLRIPVYGTDSNNLLAGSIAPLEDSLSNDTHDTRENGGDCGLAFSFSEVVTLTPDDSLIQPQPQFGTKCGAEDLVIFHLTIGDFENTAYLIDLYTYSSKAGDDEPPHHVGYHYVLPNLFKMSEGRLEVPITCASKHRPMGMMQFGYLLVKPTPSLGLDMSVSYTRYWNKKWTGLDVGHRGSGTSFKTNDISIRENTITSLKNAAEHGADMVEFDVQLSKDLVPVVYHDFMIYVSLKSKSNLEENDFLALPMRELTLQQLKNLKVYHTAEGKSRSSRSFQNDDMLEHQPFPQLADVLDAIDPHVGFNIEVKWSQRLHDGTMEEEFEHVIDRNLYVDCILDVVFRKAGKRRIIFSCFDPDICTMLRFKQNRYPVMFLTIGDSVKYQKFMDPRGNRIETAVLHSLAMELLGIVAHTEDLLRDPSQVNLAKERGLIVFCWGDDNNSKTTIKLLKDLGLHAIIYDKMDVLTSKEVKQSVFLLQAKESQNELLKLQALEMGKVWHHTSPASSSSSSNNSSTSSKA</sequence>
<dbReference type="SUPFAM" id="SSF49452">
    <property type="entry name" value="Starch-binding domain-like"/>
    <property type="match status" value="1"/>
</dbReference>